<feature type="transmembrane region" description="Helical" evidence="1">
    <location>
        <begin position="12"/>
        <end position="33"/>
    </location>
</feature>
<evidence type="ECO:0000313" key="2">
    <source>
        <dbReference type="EMBL" id="BBM85936.1"/>
    </source>
</evidence>
<dbReference type="Gene3D" id="2.60.120.200">
    <property type="match status" value="1"/>
</dbReference>
<accession>A0A5S9IQT3</accession>
<dbReference type="RefSeq" id="WP_151970020.1">
    <property type="nucleotide sequence ID" value="NZ_AP019860.1"/>
</dbReference>
<name>A0A5S9IQT3_UABAM</name>
<keyword evidence="1" id="KW-0472">Membrane</keyword>
<dbReference type="KEGG" id="uam:UABAM_04322"/>
<dbReference type="InterPro" id="IPR045584">
    <property type="entry name" value="Pilin-like"/>
</dbReference>
<dbReference type="NCBIfam" id="TIGR02532">
    <property type="entry name" value="IV_pilin_GFxxxE"/>
    <property type="match status" value="1"/>
</dbReference>
<dbReference type="Pfam" id="PF07963">
    <property type="entry name" value="N_methyl"/>
    <property type="match status" value="1"/>
</dbReference>
<proteinExistence type="predicted"/>
<reference evidence="2 3" key="1">
    <citation type="submission" date="2019-08" db="EMBL/GenBank/DDBJ databases">
        <title>Complete genome sequence of Candidatus Uab amorphum.</title>
        <authorList>
            <person name="Shiratori T."/>
            <person name="Suzuki S."/>
            <person name="Kakizawa Y."/>
            <person name="Ishida K."/>
        </authorList>
    </citation>
    <scope>NUCLEOTIDE SEQUENCE [LARGE SCALE GENOMIC DNA]</scope>
    <source>
        <strain evidence="2 3">SRT547</strain>
    </source>
</reference>
<sequence length="324" mass="36025">MRRFSTVKGITLIELMVVMAIISIVLGASSAFFTQFNKRLAVQGAAFEIRNVLRSCKNYAAESQNKSTVRVVEDAVILQGSRLLGCWHLEKINQSTSDGFGGQISIEGGEIVPGKVGSAVSLKKIGQVNCGSVQALGLNNGFIISFWCFFYTGQTGNRTIFSLGENGSLQLTPQHTIVFNWGEESIQTPESIPLFEWVQLKIRCDGEKSSIFVNNIEEKSLTFTDFIPIEHYDAELIFAEDAQFKLDEIVVETLVELERYTLPENIVFGPRTTPIVFDEAGKLHPLYHQGNASITVIEQGTEKQFTVRASLMGQLKIEEKTEEQ</sequence>
<keyword evidence="3" id="KW-1185">Reference proteome</keyword>
<evidence type="ECO:0008006" key="4">
    <source>
        <dbReference type="Google" id="ProtNLM"/>
    </source>
</evidence>
<evidence type="ECO:0000313" key="3">
    <source>
        <dbReference type="Proteomes" id="UP000326354"/>
    </source>
</evidence>
<organism evidence="2 3">
    <name type="scientific">Uabimicrobium amorphum</name>
    <dbReference type="NCBI Taxonomy" id="2596890"/>
    <lineage>
        <taxon>Bacteria</taxon>
        <taxon>Pseudomonadati</taxon>
        <taxon>Planctomycetota</taxon>
        <taxon>Candidatus Uabimicrobiia</taxon>
        <taxon>Candidatus Uabimicrobiales</taxon>
        <taxon>Candidatus Uabimicrobiaceae</taxon>
        <taxon>Candidatus Uabimicrobium</taxon>
    </lineage>
</organism>
<dbReference type="Proteomes" id="UP000326354">
    <property type="component" value="Chromosome"/>
</dbReference>
<gene>
    <name evidence="2" type="ORF">UABAM_04322</name>
</gene>
<dbReference type="AlphaFoldDB" id="A0A5S9IQT3"/>
<evidence type="ECO:0000256" key="1">
    <source>
        <dbReference type="SAM" id="Phobius"/>
    </source>
</evidence>
<dbReference type="SUPFAM" id="SSF49899">
    <property type="entry name" value="Concanavalin A-like lectins/glucanases"/>
    <property type="match status" value="1"/>
</dbReference>
<keyword evidence="1" id="KW-1133">Transmembrane helix</keyword>
<dbReference type="InterPro" id="IPR012902">
    <property type="entry name" value="N_methyl_site"/>
</dbReference>
<protein>
    <recommendedName>
        <fullName evidence="4">Prepilin-type N-terminal cleavage/methylation domain-containing protein</fullName>
    </recommendedName>
</protein>
<keyword evidence="1" id="KW-0812">Transmembrane</keyword>
<dbReference type="SUPFAM" id="SSF54523">
    <property type="entry name" value="Pili subunits"/>
    <property type="match status" value="1"/>
</dbReference>
<dbReference type="InterPro" id="IPR013320">
    <property type="entry name" value="ConA-like_dom_sf"/>
</dbReference>
<dbReference type="EMBL" id="AP019860">
    <property type="protein sequence ID" value="BBM85936.1"/>
    <property type="molecule type" value="Genomic_DNA"/>
</dbReference>